<comment type="caution">
    <text evidence="2">The sequence shown here is derived from an EMBL/GenBank/DDBJ whole genome shotgun (WGS) entry which is preliminary data.</text>
</comment>
<accession>A0A371FM94</accession>
<dbReference type="EMBL" id="QJKJ01008567">
    <property type="protein sequence ID" value="RDX79352.1"/>
    <property type="molecule type" value="Genomic_DNA"/>
</dbReference>
<dbReference type="InterPro" id="IPR041588">
    <property type="entry name" value="Integrase_H2C2"/>
</dbReference>
<evidence type="ECO:0000259" key="1">
    <source>
        <dbReference type="Pfam" id="PF17921"/>
    </source>
</evidence>
<feature type="domain" description="Integrase zinc-binding" evidence="1">
    <location>
        <begin position="104"/>
        <end position="139"/>
    </location>
</feature>
<feature type="non-terminal residue" evidence="2">
    <location>
        <position position="1"/>
    </location>
</feature>
<organism evidence="2 3">
    <name type="scientific">Mucuna pruriens</name>
    <name type="common">Velvet bean</name>
    <name type="synonym">Dolichos pruriens</name>
    <dbReference type="NCBI Taxonomy" id="157652"/>
    <lineage>
        <taxon>Eukaryota</taxon>
        <taxon>Viridiplantae</taxon>
        <taxon>Streptophyta</taxon>
        <taxon>Embryophyta</taxon>
        <taxon>Tracheophyta</taxon>
        <taxon>Spermatophyta</taxon>
        <taxon>Magnoliopsida</taxon>
        <taxon>eudicotyledons</taxon>
        <taxon>Gunneridae</taxon>
        <taxon>Pentapetalae</taxon>
        <taxon>rosids</taxon>
        <taxon>fabids</taxon>
        <taxon>Fabales</taxon>
        <taxon>Fabaceae</taxon>
        <taxon>Papilionoideae</taxon>
        <taxon>50 kb inversion clade</taxon>
        <taxon>NPAAA clade</taxon>
        <taxon>indigoferoid/millettioid clade</taxon>
        <taxon>Phaseoleae</taxon>
        <taxon>Mucuna</taxon>
    </lineage>
</organism>
<dbReference type="AlphaFoldDB" id="A0A371FM94"/>
<dbReference type="Proteomes" id="UP000257109">
    <property type="component" value="Unassembled WGS sequence"/>
</dbReference>
<keyword evidence="3" id="KW-1185">Reference proteome</keyword>
<evidence type="ECO:0000313" key="2">
    <source>
        <dbReference type="EMBL" id="RDX79352.1"/>
    </source>
</evidence>
<evidence type="ECO:0000313" key="3">
    <source>
        <dbReference type="Proteomes" id="UP000257109"/>
    </source>
</evidence>
<gene>
    <name evidence="2" type="ORF">CR513_40236</name>
</gene>
<proteinExistence type="predicted"/>
<name>A0A371FM94_MUCPR</name>
<dbReference type="Pfam" id="PF17921">
    <property type="entry name" value="Integrase_H2C2"/>
    <property type="match status" value="1"/>
</dbReference>
<reference evidence="2" key="1">
    <citation type="submission" date="2018-05" db="EMBL/GenBank/DDBJ databases">
        <title>Draft genome of Mucuna pruriens seed.</title>
        <authorList>
            <person name="Nnadi N.E."/>
            <person name="Vos R."/>
            <person name="Hasami M.H."/>
            <person name="Devisetty U.K."/>
            <person name="Aguiy J.C."/>
        </authorList>
    </citation>
    <scope>NUCLEOTIDE SEQUENCE [LARGE SCALE GENOMIC DNA]</scope>
    <source>
        <strain evidence="2">JCA_2017</strain>
    </source>
</reference>
<dbReference type="Gene3D" id="1.10.340.70">
    <property type="match status" value="1"/>
</dbReference>
<protein>
    <recommendedName>
        <fullName evidence="1">Integrase zinc-binding domain-containing protein</fullName>
    </recommendedName>
</protein>
<sequence>MPSIEEFCPNTLGLINPNVIKARSTLPIGAAAYKTNLEEGKEIQKQIDGLVGLLKLLSKSILLRTFEHETMIATVGSYGVKVDNENVKAIQEWLMPKIVRKEIACEEAHEYGLIGNFGELKTFDVLNEHFFWSHMRKDVGNGGGKDTWSTKDHSIKQRFCNILKFI</sequence>